<keyword evidence="3" id="KW-1185">Reference proteome</keyword>
<feature type="signal peptide" evidence="1">
    <location>
        <begin position="1"/>
        <end position="24"/>
    </location>
</feature>
<organism evidence="2 3">
    <name type="scientific">Trichostrongylus colubriformis</name>
    <name type="common">Black scour worm</name>
    <dbReference type="NCBI Taxonomy" id="6319"/>
    <lineage>
        <taxon>Eukaryota</taxon>
        <taxon>Metazoa</taxon>
        <taxon>Ecdysozoa</taxon>
        <taxon>Nematoda</taxon>
        <taxon>Chromadorea</taxon>
        <taxon>Rhabditida</taxon>
        <taxon>Rhabditina</taxon>
        <taxon>Rhabditomorpha</taxon>
        <taxon>Strongyloidea</taxon>
        <taxon>Trichostrongylidae</taxon>
        <taxon>Trichostrongylus</taxon>
    </lineage>
</organism>
<protein>
    <submittedName>
        <fullName evidence="2">Uncharacterized protein</fullName>
    </submittedName>
</protein>
<gene>
    <name evidence="2" type="ORF">GCK32_004610</name>
</gene>
<accession>A0AAN8FCZ3</accession>
<proteinExistence type="predicted"/>
<dbReference type="EMBL" id="WIXE01010952">
    <property type="protein sequence ID" value="KAK5977145.1"/>
    <property type="molecule type" value="Genomic_DNA"/>
</dbReference>
<evidence type="ECO:0000313" key="2">
    <source>
        <dbReference type="EMBL" id="KAK5977145.1"/>
    </source>
</evidence>
<name>A0AAN8FCZ3_TRICO</name>
<feature type="chain" id="PRO_5042827954" evidence="1">
    <location>
        <begin position="25"/>
        <end position="166"/>
    </location>
</feature>
<evidence type="ECO:0000256" key="1">
    <source>
        <dbReference type="SAM" id="SignalP"/>
    </source>
</evidence>
<dbReference type="AlphaFoldDB" id="A0AAN8FCZ3"/>
<keyword evidence="1" id="KW-0732">Signal</keyword>
<sequence>MHHSILLLSMKLVLTLCFLFHVHAHSWNQSVRKLSHAESREEAANKKARKRDAQYYGLKNLVELTFGLNFDYAQSLYNATHETMWWKLNCKYEEFKKQWTKWPEDSAQYKAYNDVYDVAVKLGKGEMSMATAKKTLIAMWLKLSPNVREQLRDSSDGFRLIDEGEL</sequence>
<evidence type="ECO:0000313" key="3">
    <source>
        <dbReference type="Proteomes" id="UP001331761"/>
    </source>
</evidence>
<reference evidence="2 3" key="1">
    <citation type="submission" date="2019-10" db="EMBL/GenBank/DDBJ databases">
        <title>Assembly and Annotation for the nematode Trichostrongylus colubriformis.</title>
        <authorList>
            <person name="Martin J."/>
        </authorList>
    </citation>
    <scope>NUCLEOTIDE SEQUENCE [LARGE SCALE GENOMIC DNA]</scope>
    <source>
        <strain evidence="2">G859</strain>
        <tissue evidence="2">Whole worm</tissue>
    </source>
</reference>
<comment type="caution">
    <text evidence="2">The sequence shown here is derived from an EMBL/GenBank/DDBJ whole genome shotgun (WGS) entry which is preliminary data.</text>
</comment>
<dbReference type="Proteomes" id="UP001331761">
    <property type="component" value="Unassembled WGS sequence"/>
</dbReference>